<dbReference type="STRING" id="498292.SAMN05660845_0404"/>
<protein>
    <recommendedName>
        <fullName evidence="4">YD repeat-containing protein</fullName>
    </recommendedName>
</protein>
<feature type="signal peptide" evidence="1">
    <location>
        <begin position="1"/>
        <end position="22"/>
    </location>
</feature>
<reference evidence="3" key="1">
    <citation type="submission" date="2016-10" db="EMBL/GenBank/DDBJ databases">
        <authorList>
            <person name="Varghese N."/>
            <person name="Submissions S."/>
        </authorList>
    </citation>
    <scope>NUCLEOTIDE SEQUENCE [LARGE SCALE GENOMIC DNA]</scope>
    <source>
        <strain evidence="3">DSM 21789</strain>
    </source>
</reference>
<gene>
    <name evidence="2" type="ORF">SAMN05660845_0404</name>
</gene>
<dbReference type="OrthoDB" id="1444189at2"/>
<proteinExistence type="predicted"/>
<accession>A0A1I0VHT3</accession>
<dbReference type="PROSITE" id="PS51257">
    <property type="entry name" value="PROKAR_LIPOPROTEIN"/>
    <property type="match status" value="1"/>
</dbReference>
<keyword evidence="1" id="KW-0732">Signal</keyword>
<dbReference type="Proteomes" id="UP000199604">
    <property type="component" value="Unassembled WGS sequence"/>
</dbReference>
<keyword evidence="3" id="KW-1185">Reference proteome</keyword>
<evidence type="ECO:0000313" key="3">
    <source>
        <dbReference type="Proteomes" id="UP000199604"/>
    </source>
</evidence>
<evidence type="ECO:0008006" key="4">
    <source>
        <dbReference type="Google" id="ProtNLM"/>
    </source>
</evidence>
<name>A0A1I0VHT3_9FLAO</name>
<dbReference type="RefSeq" id="WP_091473406.1">
    <property type="nucleotide sequence ID" value="NZ_FOJT01000001.1"/>
</dbReference>
<dbReference type="EMBL" id="FOJT01000001">
    <property type="protein sequence ID" value="SFA75935.1"/>
    <property type="molecule type" value="Genomic_DNA"/>
</dbReference>
<sequence length="251" mass="27322">MKKIVLLLSVVALVIASCSSDADSLPVIVPLADSVVDTNGILLKKAIITANSVSGADEINFTYAGNKLNRITYPNGSYDVYIYTGDLITEIRNYNADNTLSSTDDFHYNSSNKLIGRNDLGSGVFETSYVHNSNGTISFNDSGDSGVIYFQNGEIVRITKNLSGGGVSEDTYTYDGMNSPFKNIVGFDKMAFAYWGSGIFHNELTYHYTATGGITGTDTTTYTYNSNNFPITSTHTLDNSSDVITAQYFYQ</sequence>
<evidence type="ECO:0000313" key="2">
    <source>
        <dbReference type="EMBL" id="SFA75935.1"/>
    </source>
</evidence>
<organism evidence="2 3">
    <name type="scientific">Flavobacterium swingsii</name>
    <dbReference type="NCBI Taxonomy" id="498292"/>
    <lineage>
        <taxon>Bacteria</taxon>
        <taxon>Pseudomonadati</taxon>
        <taxon>Bacteroidota</taxon>
        <taxon>Flavobacteriia</taxon>
        <taxon>Flavobacteriales</taxon>
        <taxon>Flavobacteriaceae</taxon>
        <taxon>Flavobacterium</taxon>
    </lineage>
</organism>
<feature type="chain" id="PRO_5011669617" description="YD repeat-containing protein" evidence="1">
    <location>
        <begin position="23"/>
        <end position="251"/>
    </location>
</feature>
<evidence type="ECO:0000256" key="1">
    <source>
        <dbReference type="SAM" id="SignalP"/>
    </source>
</evidence>
<dbReference type="AlphaFoldDB" id="A0A1I0VHT3"/>